<protein>
    <submittedName>
        <fullName evidence="1">PAS domain-containing protein</fullName>
    </submittedName>
</protein>
<organism evidence="1 2">
    <name type="scientific">Aquamicrobium zhengzhouense</name>
    <dbReference type="NCBI Taxonomy" id="2781738"/>
    <lineage>
        <taxon>Bacteria</taxon>
        <taxon>Pseudomonadati</taxon>
        <taxon>Pseudomonadota</taxon>
        <taxon>Alphaproteobacteria</taxon>
        <taxon>Hyphomicrobiales</taxon>
        <taxon>Phyllobacteriaceae</taxon>
        <taxon>Aquamicrobium</taxon>
    </lineage>
</organism>
<dbReference type="Pfam" id="PF07310">
    <property type="entry name" value="PAS_5"/>
    <property type="match status" value="1"/>
</dbReference>
<dbReference type="PIRSF" id="PIRSF031878">
    <property type="entry name" value="UCP031878"/>
    <property type="match status" value="1"/>
</dbReference>
<dbReference type="Proteomes" id="UP000601789">
    <property type="component" value="Unassembled WGS sequence"/>
</dbReference>
<evidence type="ECO:0000313" key="2">
    <source>
        <dbReference type="Proteomes" id="UP000601789"/>
    </source>
</evidence>
<comment type="caution">
    <text evidence="1">The sequence shown here is derived from an EMBL/GenBank/DDBJ whole genome shotgun (WGS) entry which is preliminary data.</text>
</comment>
<dbReference type="InterPro" id="IPR009922">
    <property type="entry name" value="DUF1457"/>
</dbReference>
<proteinExistence type="predicted"/>
<evidence type="ECO:0000313" key="1">
    <source>
        <dbReference type="EMBL" id="MBI1620600.1"/>
    </source>
</evidence>
<name>A0ABS0SBC7_9HYPH</name>
<dbReference type="RefSeq" id="WP_198476015.1">
    <property type="nucleotide sequence ID" value="NZ_JADGMQ010000004.1"/>
</dbReference>
<dbReference type="EMBL" id="JADGMQ010000004">
    <property type="protein sequence ID" value="MBI1620600.1"/>
    <property type="molecule type" value="Genomic_DNA"/>
</dbReference>
<sequence>MKHEGTIALFHYWNRLRGERPAPRRTEIEPADIKSLLADTFILENDSRGEAVFRLAGTRLCATYGREMKGYSFISLWGHRDQRVIARFTYAAFHNKSVVTVALEGASLSGRINKFEMILLPLEGGMGSPRILGAITPLARPYWLGADPIIESRIDTLRVIDADREPELLAARTSVSVPPIDPAEAQMLPIQPEPSKPGRRVRHLVVIDGGREG</sequence>
<accession>A0ABS0SBC7</accession>
<reference evidence="1 2" key="1">
    <citation type="submission" date="2020-10" db="EMBL/GenBank/DDBJ databases">
        <title>Aquamicrobium zhengzhouensis sp. nov., a exopolysaccharide producing bacterium isolated from farmland soil.</title>
        <authorList>
            <person name="Wang X."/>
        </authorList>
    </citation>
    <scope>NUCLEOTIDE SEQUENCE [LARGE SCALE GENOMIC DNA]</scope>
    <source>
        <strain evidence="2">cd-1</strain>
    </source>
</reference>
<keyword evidence="2" id="KW-1185">Reference proteome</keyword>
<gene>
    <name evidence="1" type="ORF">IOD40_07990</name>
</gene>